<dbReference type="Proteomes" id="UP001219933">
    <property type="component" value="Chromosome 4"/>
</dbReference>
<dbReference type="InterPro" id="IPR029021">
    <property type="entry name" value="Prot-tyrosine_phosphatase-like"/>
</dbReference>
<dbReference type="Pfam" id="PF06602">
    <property type="entry name" value="Myotub-related"/>
    <property type="match status" value="1"/>
</dbReference>
<organism evidence="5 6">
    <name type="scientific">Malassezia cuniculi</name>
    <dbReference type="NCBI Taxonomy" id="948313"/>
    <lineage>
        <taxon>Eukaryota</taxon>
        <taxon>Fungi</taxon>
        <taxon>Dikarya</taxon>
        <taxon>Basidiomycota</taxon>
        <taxon>Ustilaginomycotina</taxon>
        <taxon>Malasseziomycetes</taxon>
        <taxon>Malasseziales</taxon>
        <taxon>Malasseziaceae</taxon>
        <taxon>Malassezia</taxon>
    </lineage>
</organism>
<evidence type="ECO:0000313" key="6">
    <source>
        <dbReference type="Proteomes" id="UP001219933"/>
    </source>
</evidence>
<evidence type="ECO:0000256" key="3">
    <source>
        <dbReference type="SAM" id="MobiDB-lite"/>
    </source>
</evidence>
<feature type="binding site" evidence="2">
    <location>
        <begin position="353"/>
        <end position="359"/>
    </location>
    <ligand>
        <name>substrate</name>
    </ligand>
</feature>
<evidence type="ECO:0000256" key="1">
    <source>
        <dbReference type="PIRSR" id="PIRSR630564-1"/>
    </source>
</evidence>
<dbReference type="InterPro" id="IPR030564">
    <property type="entry name" value="Myotubularin"/>
</dbReference>
<dbReference type="PANTHER" id="PTHR10807:SF128">
    <property type="entry name" value="PHOSPHATIDYLINOSITOL-3,5-BISPHOSPHATE 3-PHOSPHATASE"/>
    <property type="match status" value="1"/>
</dbReference>
<feature type="binding site" evidence="2">
    <location>
        <begin position="287"/>
        <end position="288"/>
    </location>
    <ligand>
        <name>substrate</name>
    </ligand>
</feature>
<reference evidence="5" key="1">
    <citation type="submission" date="2023-03" db="EMBL/GenBank/DDBJ databases">
        <title>Mating type loci evolution in Malassezia.</title>
        <authorList>
            <person name="Coelho M.A."/>
        </authorList>
    </citation>
    <scope>NUCLEOTIDE SEQUENCE</scope>
    <source>
        <strain evidence="5">CBS 11721</strain>
    </source>
</reference>
<protein>
    <recommendedName>
        <fullName evidence="4">Myotubularin phosphatase domain-containing protein</fullName>
    </recommendedName>
</protein>
<dbReference type="EMBL" id="CP119880">
    <property type="protein sequence ID" value="WFD36047.1"/>
    <property type="molecule type" value="Genomic_DNA"/>
</dbReference>
<dbReference type="InterPro" id="IPR016130">
    <property type="entry name" value="Tyr_Pase_AS"/>
</dbReference>
<dbReference type="AlphaFoldDB" id="A0AAF0EWJ0"/>
<proteinExistence type="predicted"/>
<dbReference type="SUPFAM" id="SSF52799">
    <property type="entry name" value="(Phosphotyrosine protein) phosphatases II"/>
    <property type="match status" value="1"/>
</dbReference>
<sequence>MPFAAWWSADGPAVELDVGRHCVHVVHTGTGEGAGQQRCKELPAEISIPLIAAAARLPQTESDPPKHPVVLHLYTFETYILHFASEKDASSFLEQAKRRADIGESLLTASVTELPAYQGDTDTPGWRVYDAVGEFKRQGIGSATRAWRVSRANANYSMCASYPGTLVVPAHVSDATVAYAAKFRSRGRVPSLTYFHRMNHASISRASQPMTGLKQGRSAQDEKLVEAIFETHADPDSPAGVFGASKANIIVDARSYTNAVANMAKGAGTEIMENYRSCTKTHLGIDNIHVMRDALGRVVQELRKADLGPPGTQIDQLALRQSGWLKHLTALLAGVIQVVKTVHVLSSHALVHCSDGWDRTAQVVSLAQICLDPYFRTCRGFAVLVEKDWMSFGHRFCERNGLVGFAADRFNLAPPAFPEPRMATDAYEELQEDKPLVSFWDFRKQFSFSLNGGAAAQRSPIFLQFLDAVAQLVRQFPSRFEYDAEFLAQVFKHAHNGASGSFLHNCEQERTAPPTPANQSTPSVWDAVLETHEWRNPAYDPSLDASSGDMGVLIPNSKDVLFTPALLKRSNDELNSTLIAEAEQQRRLDQRLRNASAAPKLEKDEDIDDPLQNAATKMRSYISTGWGRMQDAWRSLDESPKQSASPKAAPEPAPLKMHSPRMHNPWAKAPSAHEAESLTVFSLEPPRQNTPRSEQPKSGDVSSASFDPLGVREI</sequence>
<dbReference type="GO" id="GO:0004438">
    <property type="term" value="F:phosphatidylinositol-3-phosphate phosphatase activity"/>
    <property type="evidence" value="ECO:0007669"/>
    <property type="project" value="TreeGrafter"/>
</dbReference>
<accession>A0AAF0EWJ0</accession>
<dbReference type="PROSITE" id="PS00383">
    <property type="entry name" value="TYR_PHOSPHATASE_1"/>
    <property type="match status" value="1"/>
</dbReference>
<evidence type="ECO:0000313" key="5">
    <source>
        <dbReference type="EMBL" id="WFD36047.1"/>
    </source>
</evidence>
<dbReference type="PANTHER" id="PTHR10807">
    <property type="entry name" value="MYOTUBULARIN-RELATED"/>
    <property type="match status" value="1"/>
</dbReference>
<dbReference type="InterPro" id="IPR010569">
    <property type="entry name" value="Myotubularin-like_Pase_dom"/>
</dbReference>
<evidence type="ECO:0000256" key="2">
    <source>
        <dbReference type="PIRSR" id="PIRSR630564-2"/>
    </source>
</evidence>
<feature type="binding site" evidence="2">
    <location>
        <begin position="262"/>
        <end position="265"/>
    </location>
    <ligand>
        <name>substrate</name>
    </ligand>
</feature>
<dbReference type="PROSITE" id="PS51339">
    <property type="entry name" value="PPASE_MYOTUBULARIN"/>
    <property type="match status" value="1"/>
</dbReference>
<keyword evidence="6" id="KW-1185">Reference proteome</keyword>
<feature type="region of interest" description="Disordered" evidence="3">
    <location>
        <begin position="634"/>
        <end position="714"/>
    </location>
</feature>
<name>A0AAF0EWJ0_9BASI</name>
<evidence type="ECO:0000259" key="4">
    <source>
        <dbReference type="PROSITE" id="PS51339"/>
    </source>
</evidence>
<dbReference type="GO" id="GO:0016020">
    <property type="term" value="C:membrane"/>
    <property type="evidence" value="ECO:0007669"/>
    <property type="project" value="TreeGrafter"/>
</dbReference>
<dbReference type="GO" id="GO:0005737">
    <property type="term" value="C:cytoplasm"/>
    <property type="evidence" value="ECO:0007669"/>
    <property type="project" value="TreeGrafter"/>
</dbReference>
<gene>
    <name evidence="5" type="ORF">MCUN1_002918</name>
</gene>
<feature type="domain" description="Myotubularin phosphatase" evidence="4">
    <location>
        <begin position="125"/>
        <end position="567"/>
    </location>
</feature>
<feature type="active site" description="Phosphocysteine intermediate" evidence="1">
    <location>
        <position position="353"/>
    </location>
</feature>
<dbReference type="GO" id="GO:0046856">
    <property type="term" value="P:phosphatidylinositol dephosphorylation"/>
    <property type="evidence" value="ECO:0007669"/>
    <property type="project" value="TreeGrafter"/>
</dbReference>
<feature type="compositionally biased region" description="Low complexity" evidence="3">
    <location>
        <begin position="641"/>
        <end position="650"/>
    </location>
</feature>